<dbReference type="OrthoDB" id="503948at2"/>
<dbReference type="SUPFAM" id="SSF53474">
    <property type="entry name" value="alpha/beta-Hydrolases"/>
    <property type="match status" value="1"/>
</dbReference>
<dbReference type="InterPro" id="IPR010315">
    <property type="entry name" value="DUF915_hydro-like"/>
</dbReference>
<accession>A0A1S6QJI9</accession>
<dbReference type="eggNOG" id="COG4814">
    <property type="taxonomic scope" value="Bacteria"/>
</dbReference>
<keyword evidence="2" id="KW-1185">Reference proteome</keyword>
<name>A0A1S6QJI9_9LACO</name>
<evidence type="ECO:0000313" key="1">
    <source>
        <dbReference type="EMBL" id="AQW21797.1"/>
    </source>
</evidence>
<gene>
    <name evidence="1" type="ORF">PL11_007650</name>
</gene>
<dbReference type="InterPro" id="IPR029058">
    <property type="entry name" value="AB_hydrolase_fold"/>
</dbReference>
<protein>
    <recommendedName>
        <fullName evidence="3">Alpha/beta hydrolase</fullName>
    </recommendedName>
</protein>
<dbReference type="Proteomes" id="UP000030361">
    <property type="component" value="Chromosome"/>
</dbReference>
<organism evidence="1 2">
    <name type="scientific">Lentilactobacillus curieae</name>
    <dbReference type="NCBI Taxonomy" id="1138822"/>
    <lineage>
        <taxon>Bacteria</taxon>
        <taxon>Bacillati</taxon>
        <taxon>Bacillota</taxon>
        <taxon>Bacilli</taxon>
        <taxon>Lactobacillales</taxon>
        <taxon>Lactobacillaceae</taxon>
        <taxon>Lentilactobacillus</taxon>
    </lineage>
</organism>
<dbReference type="EMBL" id="CP018906">
    <property type="protein sequence ID" value="AQW21797.1"/>
    <property type="molecule type" value="Genomic_DNA"/>
</dbReference>
<dbReference type="RefSeq" id="WP_078256944.1">
    <property type="nucleotide sequence ID" value="NZ_CP018906.1"/>
</dbReference>
<sequence length="284" mass="31393">MGQVLWVALIILILIVLAFASRWYFKAGQTLLSGQDVIASHRDDVPTIFIPGFLGNRFSFGRLMARLVRNVNANKSLVATIKPNGNIKLVGNIANYRPLVQVLFSNKSVRVQGQVAGVIKLIKLLNRDYGISEVNLVGHSMGSISVMWLAANLLQQTGVEVNRVVTIAGPFNDIEVATNAYGIEKTVLTNDGPEKKSRVYRILSQNIKKLPTNVQVLNIGGVSDLSNNSDGSVSVNSVRSLRFIMKRISQQYQELIVRGKGSGHSELHENRQVDKSIEVFLWKN</sequence>
<dbReference type="Gene3D" id="3.40.50.1820">
    <property type="entry name" value="alpha/beta hydrolase"/>
    <property type="match status" value="1"/>
</dbReference>
<evidence type="ECO:0000313" key="2">
    <source>
        <dbReference type="Proteomes" id="UP000030361"/>
    </source>
</evidence>
<reference evidence="1 2" key="1">
    <citation type="journal article" date="2015" name="Genome Announc.">
        <title>Genome Sequence of Lactobacillus curieae CCTCC M 2011381T, a Novel Producer of Gamma-aminobutyric Acid.</title>
        <authorList>
            <person name="Wang Y."/>
            <person name="Wang Y."/>
            <person name="Lang C."/>
            <person name="Wei D."/>
            <person name="Xu P."/>
            <person name="Xie J."/>
        </authorList>
    </citation>
    <scope>NUCLEOTIDE SEQUENCE [LARGE SCALE GENOMIC DNA]</scope>
    <source>
        <strain evidence="1 2">CCTCC M 2011381</strain>
    </source>
</reference>
<dbReference type="KEGG" id="lcu:PL11_007650"/>
<evidence type="ECO:0008006" key="3">
    <source>
        <dbReference type="Google" id="ProtNLM"/>
    </source>
</evidence>
<proteinExistence type="predicted"/>
<dbReference type="Pfam" id="PF06028">
    <property type="entry name" value="DUF915"/>
    <property type="match status" value="1"/>
</dbReference>
<dbReference type="AlphaFoldDB" id="A0A1S6QJI9"/>